<comment type="function">
    <text evidence="1 7">Catalyzes the insertion of molybdate into adenylated molybdopterin with the concomitant release of AMP.</text>
</comment>
<dbReference type="Gene3D" id="2.170.190.11">
    <property type="entry name" value="Molybdopterin biosynthesis moea protein, domain 3"/>
    <property type="match status" value="1"/>
</dbReference>
<dbReference type="InterPro" id="IPR036135">
    <property type="entry name" value="MoeA_linker/N_sf"/>
</dbReference>
<dbReference type="InterPro" id="IPR036688">
    <property type="entry name" value="MoeA_C_domain_IV_sf"/>
</dbReference>
<dbReference type="Gene3D" id="3.40.980.10">
    <property type="entry name" value="MoaB/Mog-like domain"/>
    <property type="match status" value="1"/>
</dbReference>
<evidence type="ECO:0000259" key="8">
    <source>
        <dbReference type="SMART" id="SM00852"/>
    </source>
</evidence>
<dbReference type="InterPro" id="IPR001453">
    <property type="entry name" value="MoaB/Mog_dom"/>
</dbReference>
<evidence type="ECO:0000256" key="5">
    <source>
        <dbReference type="ARBA" id="ARBA00023150"/>
    </source>
</evidence>
<name>A0ABP9B5Z3_9MICC</name>
<organism evidence="9 10">
    <name type="scientific">Rothia endophytica</name>
    <dbReference type="NCBI Taxonomy" id="1324766"/>
    <lineage>
        <taxon>Bacteria</taxon>
        <taxon>Bacillati</taxon>
        <taxon>Actinomycetota</taxon>
        <taxon>Actinomycetes</taxon>
        <taxon>Micrococcales</taxon>
        <taxon>Micrococcaceae</taxon>
        <taxon>Rothia</taxon>
    </lineage>
</organism>
<dbReference type="Gene3D" id="2.40.340.10">
    <property type="entry name" value="MoeA, C-terminal, domain IV"/>
    <property type="match status" value="1"/>
</dbReference>
<dbReference type="SUPFAM" id="SSF63882">
    <property type="entry name" value="MoeA N-terminal region -like"/>
    <property type="match status" value="1"/>
</dbReference>
<keyword evidence="10" id="KW-1185">Reference proteome</keyword>
<dbReference type="InterPro" id="IPR005111">
    <property type="entry name" value="MoeA_C_domain_IV"/>
</dbReference>
<comment type="catalytic activity">
    <reaction evidence="6">
        <text>adenylyl-molybdopterin + molybdate = Mo-molybdopterin + AMP + H(+)</text>
        <dbReference type="Rhea" id="RHEA:35047"/>
        <dbReference type="ChEBI" id="CHEBI:15378"/>
        <dbReference type="ChEBI" id="CHEBI:36264"/>
        <dbReference type="ChEBI" id="CHEBI:62727"/>
        <dbReference type="ChEBI" id="CHEBI:71302"/>
        <dbReference type="ChEBI" id="CHEBI:456215"/>
        <dbReference type="EC" id="2.10.1.1"/>
    </reaction>
</comment>
<comment type="pathway">
    <text evidence="2 7">Cofactor biosynthesis; molybdopterin biosynthesis.</text>
</comment>
<dbReference type="CDD" id="cd00887">
    <property type="entry name" value="MoeA"/>
    <property type="match status" value="1"/>
</dbReference>
<keyword evidence="4 7" id="KW-0500">Molybdenum</keyword>
<dbReference type="Pfam" id="PF00994">
    <property type="entry name" value="MoCF_biosynth"/>
    <property type="match status" value="1"/>
</dbReference>
<keyword evidence="7" id="KW-0479">Metal-binding</keyword>
<evidence type="ECO:0000256" key="6">
    <source>
        <dbReference type="ARBA" id="ARBA00047317"/>
    </source>
</evidence>
<dbReference type="InterPro" id="IPR036425">
    <property type="entry name" value="MoaB/Mog-like_dom_sf"/>
</dbReference>
<evidence type="ECO:0000313" key="9">
    <source>
        <dbReference type="EMBL" id="GAA4789646.1"/>
    </source>
</evidence>
<dbReference type="RefSeq" id="WP_345444234.1">
    <property type="nucleotide sequence ID" value="NZ_BAABKP010000001.1"/>
</dbReference>
<gene>
    <name evidence="9" type="ORF">GCM10023352_04480</name>
</gene>
<evidence type="ECO:0000256" key="7">
    <source>
        <dbReference type="RuleBase" id="RU365090"/>
    </source>
</evidence>
<dbReference type="InterPro" id="IPR038987">
    <property type="entry name" value="MoeA-like"/>
</dbReference>
<comment type="cofactor">
    <cofactor evidence="7">
        <name>Mg(2+)</name>
        <dbReference type="ChEBI" id="CHEBI:18420"/>
    </cofactor>
</comment>
<keyword evidence="5 7" id="KW-0501">Molybdenum cofactor biosynthesis</keyword>
<dbReference type="Proteomes" id="UP001500187">
    <property type="component" value="Unassembled WGS sequence"/>
</dbReference>
<comment type="similarity">
    <text evidence="3 7">Belongs to the MoeA family.</text>
</comment>
<accession>A0ABP9B5Z3</accession>
<dbReference type="PANTHER" id="PTHR10192">
    <property type="entry name" value="MOLYBDOPTERIN BIOSYNTHESIS PROTEIN"/>
    <property type="match status" value="1"/>
</dbReference>
<dbReference type="Pfam" id="PF03453">
    <property type="entry name" value="MoeA_N"/>
    <property type="match status" value="1"/>
</dbReference>
<evidence type="ECO:0000313" key="10">
    <source>
        <dbReference type="Proteomes" id="UP001500187"/>
    </source>
</evidence>
<evidence type="ECO:0000256" key="2">
    <source>
        <dbReference type="ARBA" id="ARBA00005046"/>
    </source>
</evidence>
<dbReference type="EMBL" id="BAABKP010000001">
    <property type="protein sequence ID" value="GAA4789646.1"/>
    <property type="molecule type" value="Genomic_DNA"/>
</dbReference>
<keyword evidence="7" id="KW-0808">Transferase</keyword>
<proteinExistence type="inferred from homology"/>
<dbReference type="Gene3D" id="3.90.105.10">
    <property type="entry name" value="Molybdopterin biosynthesis moea protein, domain 2"/>
    <property type="match status" value="1"/>
</dbReference>
<dbReference type="EC" id="2.10.1.1" evidence="7"/>
<protein>
    <recommendedName>
        <fullName evidence="7">Molybdopterin molybdenumtransferase</fullName>
        <ecNumber evidence="7">2.10.1.1</ecNumber>
    </recommendedName>
</protein>
<evidence type="ECO:0000256" key="4">
    <source>
        <dbReference type="ARBA" id="ARBA00022505"/>
    </source>
</evidence>
<comment type="caution">
    <text evidence="9">The sequence shown here is derived from an EMBL/GenBank/DDBJ whole genome shotgun (WGS) entry which is preliminary data.</text>
</comment>
<evidence type="ECO:0000256" key="3">
    <source>
        <dbReference type="ARBA" id="ARBA00010763"/>
    </source>
</evidence>
<keyword evidence="7" id="KW-0460">Magnesium</keyword>
<dbReference type="InterPro" id="IPR005110">
    <property type="entry name" value="MoeA_linker/N"/>
</dbReference>
<dbReference type="SMART" id="SM00852">
    <property type="entry name" value="MoCF_biosynth"/>
    <property type="match status" value="1"/>
</dbReference>
<dbReference type="Pfam" id="PF03454">
    <property type="entry name" value="MoeA_C"/>
    <property type="match status" value="1"/>
</dbReference>
<reference evidence="10" key="1">
    <citation type="journal article" date="2019" name="Int. J. Syst. Evol. Microbiol.">
        <title>The Global Catalogue of Microorganisms (GCM) 10K type strain sequencing project: providing services to taxonomists for standard genome sequencing and annotation.</title>
        <authorList>
            <consortium name="The Broad Institute Genomics Platform"/>
            <consortium name="The Broad Institute Genome Sequencing Center for Infectious Disease"/>
            <person name="Wu L."/>
            <person name="Ma J."/>
        </authorList>
    </citation>
    <scope>NUCLEOTIDE SEQUENCE [LARGE SCALE GENOMIC DNA]</scope>
    <source>
        <strain evidence="10">JCM 18541</strain>
    </source>
</reference>
<sequence>MQHVSWFDARTLLHAEGSLHAAATERVALPSAIGRVLAEPLKSPLPVPHYDSSAMDGYALAGRGPWQLLASQESQPGENVHRKTVPLEAGQATPILTGGLLPPGADAVLRLEHARLSNDGDLAMIEALPHFFERSPHLQPAVGDDIRRAGEELAAGATVLAAGIRLGARHIGSLATLGFDSLPVYTQPTVALAYTGNEIITGGLPGPGEVRDAFSPQFPFIIESFGARVTSTVRLQDSAPNFHHWLDHTAADILMLTGGSSTSDVDWVRRVLTELGATYIFESVAIRPGHPALAALLPDGRLVLGLPGNPLAAHVALYSYLPAVLAGIFGQPLAQLPTGTLTAAVPGYSTKDLRLIPVTIEVTPGGVHLTPQDKTRSHMLTGFASADALALLPPEGAEAEKNCQFLGLPV</sequence>
<dbReference type="SUPFAM" id="SSF53218">
    <property type="entry name" value="Molybdenum cofactor biosynthesis proteins"/>
    <property type="match status" value="1"/>
</dbReference>
<feature type="domain" description="MoaB/Mog" evidence="8">
    <location>
        <begin position="191"/>
        <end position="327"/>
    </location>
</feature>
<dbReference type="PANTHER" id="PTHR10192:SF5">
    <property type="entry name" value="GEPHYRIN"/>
    <property type="match status" value="1"/>
</dbReference>
<evidence type="ECO:0000256" key="1">
    <source>
        <dbReference type="ARBA" id="ARBA00002901"/>
    </source>
</evidence>